<dbReference type="CDD" id="cd05778">
    <property type="entry name" value="DNA_polB_zeta_exo"/>
    <property type="match status" value="1"/>
</dbReference>
<evidence type="ECO:0000256" key="21">
    <source>
        <dbReference type="SAM" id="MobiDB-lite"/>
    </source>
</evidence>
<dbReference type="GO" id="GO:0008270">
    <property type="term" value="F:zinc ion binding"/>
    <property type="evidence" value="ECO:0007669"/>
    <property type="project" value="UniProtKB-KW"/>
</dbReference>
<dbReference type="CDD" id="cd05534">
    <property type="entry name" value="POLBc_zeta"/>
    <property type="match status" value="1"/>
</dbReference>
<keyword evidence="8 20" id="KW-0479">Metal-binding</keyword>
<evidence type="ECO:0000256" key="19">
    <source>
        <dbReference type="ARBA" id="ARBA00066055"/>
    </source>
</evidence>
<dbReference type="Proteomes" id="UP000307440">
    <property type="component" value="Unassembled WGS sequence"/>
</dbReference>
<feature type="compositionally biased region" description="Basic and acidic residues" evidence="21">
    <location>
        <begin position="440"/>
        <end position="458"/>
    </location>
</feature>
<dbReference type="InterPro" id="IPR006172">
    <property type="entry name" value="DNA-dir_DNA_pol_B"/>
</dbReference>
<feature type="domain" description="DNA polymerase delta/zeta catalytic subunit N-terminal" evidence="25">
    <location>
        <begin position="61"/>
        <end position="142"/>
    </location>
</feature>
<dbReference type="InterPro" id="IPR030559">
    <property type="entry name" value="PolZ_Rev3"/>
</dbReference>
<dbReference type="InterPro" id="IPR043502">
    <property type="entry name" value="DNA/RNA_pol_sf"/>
</dbReference>
<evidence type="ECO:0000256" key="7">
    <source>
        <dbReference type="ARBA" id="ARBA00022705"/>
    </source>
</evidence>
<feature type="region of interest" description="Disordered" evidence="21">
    <location>
        <begin position="405"/>
        <end position="547"/>
    </location>
</feature>
<comment type="subcellular location">
    <subcellularLocation>
        <location evidence="2 20">Nucleus</location>
    </subcellularLocation>
</comment>
<dbReference type="SUPFAM" id="SSF53098">
    <property type="entry name" value="Ribonuclease H-like"/>
    <property type="match status" value="1"/>
</dbReference>
<feature type="region of interest" description="Disordered" evidence="21">
    <location>
        <begin position="270"/>
        <end position="292"/>
    </location>
</feature>
<evidence type="ECO:0000256" key="1">
    <source>
        <dbReference type="ARBA" id="ARBA00001966"/>
    </source>
</evidence>
<dbReference type="Gene3D" id="3.30.342.10">
    <property type="entry name" value="DNA Polymerase, chain B, domain 1"/>
    <property type="match status" value="1"/>
</dbReference>
<dbReference type="GO" id="GO:0000724">
    <property type="term" value="P:double-strand break repair via homologous recombination"/>
    <property type="evidence" value="ECO:0007669"/>
    <property type="project" value="TreeGrafter"/>
</dbReference>
<dbReference type="Gene3D" id="3.90.1600.10">
    <property type="entry name" value="Palm domain of DNA polymerase"/>
    <property type="match status" value="1"/>
</dbReference>
<feature type="domain" description="C4-type zinc-finger of DNA polymerase delta" evidence="24">
    <location>
        <begin position="1449"/>
        <end position="1518"/>
    </location>
</feature>
<evidence type="ECO:0000256" key="10">
    <source>
        <dbReference type="ARBA" id="ARBA00022771"/>
    </source>
</evidence>
<keyword evidence="10 20" id="KW-0863">Zinc-finger</keyword>
<evidence type="ECO:0000256" key="14">
    <source>
        <dbReference type="ARBA" id="ARBA00023014"/>
    </source>
</evidence>
<dbReference type="InterPro" id="IPR017964">
    <property type="entry name" value="DNA-dir_DNA_pol_B_CS"/>
</dbReference>
<dbReference type="EC" id="2.7.7.7" evidence="20"/>
<dbReference type="Pfam" id="PF03104">
    <property type="entry name" value="DNA_pol_B_exo1"/>
    <property type="match status" value="1"/>
</dbReference>
<evidence type="ECO:0000256" key="2">
    <source>
        <dbReference type="ARBA" id="ARBA00004123"/>
    </source>
</evidence>
<evidence type="ECO:0000259" key="25">
    <source>
        <dbReference type="Pfam" id="PF24055"/>
    </source>
</evidence>
<dbReference type="EMBL" id="ML210146">
    <property type="protein sequence ID" value="TFK30449.1"/>
    <property type="molecule type" value="Genomic_DNA"/>
</dbReference>
<evidence type="ECO:0000256" key="13">
    <source>
        <dbReference type="ARBA" id="ARBA00023004"/>
    </source>
</evidence>
<dbReference type="FunFam" id="1.10.132.60:FF:000007">
    <property type="entry name" value="DNA polymerase"/>
    <property type="match status" value="1"/>
</dbReference>
<dbReference type="InterPro" id="IPR023211">
    <property type="entry name" value="DNA_pol_palm_dom_sf"/>
</dbReference>
<dbReference type="InterPro" id="IPR025687">
    <property type="entry name" value="Znf-C4pol"/>
</dbReference>
<dbReference type="Pfam" id="PF14260">
    <property type="entry name" value="zf-C4pol"/>
    <property type="match status" value="1"/>
</dbReference>
<dbReference type="GO" id="GO:0005634">
    <property type="term" value="C:nucleus"/>
    <property type="evidence" value="ECO:0007669"/>
    <property type="project" value="UniProtKB-SubCell"/>
</dbReference>
<dbReference type="GO" id="GO:0051539">
    <property type="term" value="F:4 iron, 4 sulfur cluster binding"/>
    <property type="evidence" value="ECO:0007669"/>
    <property type="project" value="UniProtKB-KW"/>
</dbReference>
<dbReference type="PRINTS" id="PR00106">
    <property type="entry name" value="DNAPOLB"/>
</dbReference>
<dbReference type="InterPro" id="IPR036397">
    <property type="entry name" value="RNaseH_sf"/>
</dbReference>
<dbReference type="GO" id="GO:0003677">
    <property type="term" value="F:DNA binding"/>
    <property type="evidence" value="ECO:0007669"/>
    <property type="project" value="UniProtKB-KW"/>
</dbReference>
<keyword evidence="12 20" id="KW-0239">DNA-directed DNA polymerase</keyword>
<keyword evidence="13 20" id="KW-0408">Iron</keyword>
<evidence type="ECO:0000256" key="15">
    <source>
        <dbReference type="ARBA" id="ARBA00023125"/>
    </source>
</evidence>
<dbReference type="Pfam" id="PF24055">
    <property type="entry name" value="POL3_N"/>
    <property type="match status" value="1"/>
</dbReference>
<dbReference type="GO" id="GO:0003887">
    <property type="term" value="F:DNA-directed DNA polymerase activity"/>
    <property type="evidence" value="ECO:0007669"/>
    <property type="project" value="UniProtKB-KW"/>
</dbReference>
<keyword evidence="7 20" id="KW-0235">DNA replication</keyword>
<keyword evidence="4 20" id="KW-0004">4Fe-4S</keyword>
<evidence type="ECO:0000256" key="11">
    <source>
        <dbReference type="ARBA" id="ARBA00022833"/>
    </source>
</evidence>
<keyword evidence="15 20" id="KW-0238">DNA-binding</keyword>
<proteinExistence type="inferred from homology"/>
<evidence type="ECO:0000256" key="20">
    <source>
        <dbReference type="RuleBase" id="RU000442"/>
    </source>
</evidence>
<dbReference type="SMART" id="SM00486">
    <property type="entry name" value="POLBc"/>
    <property type="match status" value="1"/>
</dbReference>
<dbReference type="FunFam" id="1.10.287.690:FF:000002">
    <property type="entry name" value="DNA polymerase zeta"/>
    <property type="match status" value="1"/>
</dbReference>
<evidence type="ECO:0000256" key="16">
    <source>
        <dbReference type="ARBA" id="ARBA00023204"/>
    </source>
</evidence>
<comment type="cofactor">
    <cofactor evidence="1 20">
        <name>[4Fe-4S] cluster</name>
        <dbReference type="ChEBI" id="CHEBI:49883"/>
    </cofactor>
</comment>
<protein>
    <recommendedName>
        <fullName evidence="20">DNA polymerase</fullName>
        <ecNumber evidence="20">2.7.7.7</ecNumber>
    </recommendedName>
</protein>
<evidence type="ECO:0000256" key="5">
    <source>
        <dbReference type="ARBA" id="ARBA00022679"/>
    </source>
</evidence>
<comment type="subunit">
    <text evidence="19">Forms DNA polymerase zeta with REV7.</text>
</comment>
<name>A0A5C3LBK7_COPMA</name>
<dbReference type="InterPro" id="IPR006134">
    <property type="entry name" value="DNA-dir_DNA_pol_B_multi_dom"/>
</dbReference>
<dbReference type="GO" id="GO:0000166">
    <property type="term" value="F:nucleotide binding"/>
    <property type="evidence" value="ECO:0007669"/>
    <property type="project" value="InterPro"/>
</dbReference>
<evidence type="ECO:0000313" key="27">
    <source>
        <dbReference type="Proteomes" id="UP000307440"/>
    </source>
</evidence>
<dbReference type="GO" id="GO:0006260">
    <property type="term" value="P:DNA replication"/>
    <property type="evidence" value="ECO:0007669"/>
    <property type="project" value="UniProtKB-KW"/>
</dbReference>
<comment type="similarity">
    <text evidence="3 20">Belongs to the DNA polymerase type-B family.</text>
</comment>
<evidence type="ECO:0000256" key="3">
    <source>
        <dbReference type="ARBA" id="ARBA00005755"/>
    </source>
</evidence>
<keyword evidence="16" id="KW-0234">DNA repair</keyword>
<dbReference type="PANTHER" id="PTHR45812:SF1">
    <property type="entry name" value="DNA POLYMERASE ZETA CATALYTIC SUBUNIT"/>
    <property type="match status" value="1"/>
</dbReference>
<sequence>MSSSPASGTHPKTRLRVAINNIDYSFSSSGPLDKSELPKSPVLRVYGNSSVGTKTCVHIHQVFPYFYLDYLGSLHPKEVKHYTRRLTHSLNHAIALSLKRNPASPSSQHIRAAILVKGIPFYGFHPSYSPFLKVLVADPALVGRATTILRSGIVMKTRFQIYESHVSFPLQFLCDFGLYGCGFMDISGGWERCTDDAVDAQLPEFKRSPHYRQSRLPLEVDIIAPQILNRHNLSARTMRYQSGVTRPDSVPNEQLVVGVKELWEDERNRRRAKGLNPSPEVPVELSDSSRGNGGEWVGEARYWEAIRKRIESERPLDPYSGQPEPWEGRVMTTFESIEVLWDKEWTTWKPDMSSLAQAADQEAPENDTGEDTNMAIEVDEGLLSREALNAEELGAELRENPVYLGEHGDIHGEEGEQDEDEHEEDRDLEHQPELVEEDPFEVHEMDKKKPEEDIEYRLKSPPPPASASDLPRFVSPTPVRQGTPLNLATSDEDDIATRSSQNEHSGAELSLNGKRKIISQEEERGSSRKRRKVDFNSAETQEFKGNEVKEKERTSLIAVRAVNLSHAIETCKATNSNRYQFVPPPPSLAELKQSYEQRGVSQRIYQVPYFSNPTEIPEKPREYGGLLFHLKGNNVRSLEEWQSPIDSAFRFLSLESAGVAGWEYASHPPSVREARRWLHSNNGVDSVQAKRQQSQIEGPTQANIYGFKNSLLDAGQANRESSDMNILGMEVFAPSEGERSADPEQDEIVAVFYALHVSGETSIRTGIIAVNTPPLTSSRMREFSIEYAENELDLINRVIDTVVNLDPDIITGWEVQRGSWGYLDRRAKELGLDLGDMISRAPHGRGSRSEQWGFRKTSTFHTVGRHVFNAWRIMRSEQTLSIYTFENVAFHVLHTRVPRYTSKTLSRWYHSPAPADTSQLLHYLMKKTYMTLEMLEEIEIVTKTAEFARVFGVDFFSVISRGSQFKVESFMFRIAKPESFVLISPSKADVGKQNAAECMPLIMEPLSALYTSPLVVLDFQSLYPSIMIAYNYCYSTCLGRVQDFQGTYKFGVIDHTLPEGALKQLEDNITVAANGIMYVKSNIRRGLLGRMLVELLDTRVMVKQSMKGVKNDKALKRILDARQLALKYIANVTYGYTSASFSGRMPAVEIADSIVQSGRETLEKAIMLVNNTKKWGAQVVYGDTDSMFIYLRGRTKDEAFRIGYEIADTVTAMNPAPIKLKFEKVYFPCVLMAKKRYVGFKYEAIDATEPAFDAKGIETVRRDGVLAQRKMTETCLKLLFRTRDLSQIKSYCCRSFMKLLENKANPQDFIFAKEVKMGTYSENGPPPPGVVVAARKTVQDPNYEAQYGERVPYLIAKGEPGARLVDRAVDPTEFFEDGDLQLDAEYYINRVLIPPLDRILSLVGADVKQWYRDMPKPNTTTEVASPRKNRASISPEKPRMEEHFGHMQCAVCGGSADQELCDVCNTNSDETIVNLGGTVHDIEQRVKHAHEICASCAGSALGEPIECESFDCPWYYDRHRADDRFSLVPMYEGASEVIQWQLEDSAPGTPEEMGESVTDTGESEETSPNTTDSEDTIKA</sequence>
<keyword evidence="14 20" id="KW-0411">Iron-sulfur</keyword>
<keyword evidence="11 20" id="KW-0862">Zinc</keyword>
<evidence type="ECO:0000259" key="22">
    <source>
        <dbReference type="Pfam" id="PF00136"/>
    </source>
</evidence>
<comment type="catalytic activity">
    <reaction evidence="18 20">
        <text>DNA(n) + a 2'-deoxyribonucleoside 5'-triphosphate = DNA(n+1) + diphosphate</text>
        <dbReference type="Rhea" id="RHEA:22508"/>
        <dbReference type="Rhea" id="RHEA-COMP:17339"/>
        <dbReference type="Rhea" id="RHEA-COMP:17340"/>
        <dbReference type="ChEBI" id="CHEBI:33019"/>
        <dbReference type="ChEBI" id="CHEBI:61560"/>
        <dbReference type="ChEBI" id="CHEBI:173112"/>
        <dbReference type="EC" id="2.7.7.7"/>
    </reaction>
</comment>
<keyword evidence="6 20" id="KW-0548">Nucleotidyltransferase</keyword>
<dbReference type="GO" id="GO:0042276">
    <property type="term" value="P:error-prone translesion synthesis"/>
    <property type="evidence" value="ECO:0007669"/>
    <property type="project" value="TreeGrafter"/>
</dbReference>
<dbReference type="FunFam" id="3.30.420.10:FF:000024">
    <property type="entry name" value="DNA polymerase zeta catalytic subunit"/>
    <property type="match status" value="1"/>
</dbReference>
<evidence type="ECO:0000259" key="23">
    <source>
        <dbReference type="Pfam" id="PF03104"/>
    </source>
</evidence>
<feature type="domain" description="DNA-directed DNA polymerase family B exonuclease" evidence="23">
    <location>
        <begin position="723"/>
        <end position="888"/>
    </location>
</feature>
<dbReference type="OrthoDB" id="2414538at2759"/>
<dbReference type="GO" id="GO:0016035">
    <property type="term" value="C:zeta DNA polymerase complex"/>
    <property type="evidence" value="ECO:0007669"/>
    <property type="project" value="InterPro"/>
</dbReference>
<organism evidence="26 27">
    <name type="scientific">Coprinopsis marcescibilis</name>
    <name type="common">Agaric fungus</name>
    <name type="synonym">Psathyrella marcescibilis</name>
    <dbReference type="NCBI Taxonomy" id="230819"/>
    <lineage>
        <taxon>Eukaryota</taxon>
        <taxon>Fungi</taxon>
        <taxon>Dikarya</taxon>
        <taxon>Basidiomycota</taxon>
        <taxon>Agaricomycotina</taxon>
        <taxon>Agaricomycetes</taxon>
        <taxon>Agaricomycetidae</taxon>
        <taxon>Agaricales</taxon>
        <taxon>Agaricineae</taxon>
        <taxon>Psathyrellaceae</taxon>
        <taxon>Coprinopsis</taxon>
    </lineage>
</organism>
<keyword evidence="5 20" id="KW-0808">Transferase</keyword>
<feature type="domain" description="DNA-directed DNA polymerase family B multifunctional" evidence="22">
    <location>
        <begin position="955"/>
        <end position="1401"/>
    </location>
</feature>
<evidence type="ECO:0000256" key="8">
    <source>
        <dbReference type="ARBA" id="ARBA00022723"/>
    </source>
</evidence>
<evidence type="ECO:0000256" key="12">
    <source>
        <dbReference type="ARBA" id="ARBA00022932"/>
    </source>
</evidence>
<dbReference type="PANTHER" id="PTHR45812">
    <property type="entry name" value="DNA POLYMERASE ZETA CATALYTIC SUBUNIT"/>
    <property type="match status" value="1"/>
</dbReference>
<keyword evidence="9" id="KW-0227">DNA damage</keyword>
<accession>A0A5C3LBK7</accession>
<dbReference type="InterPro" id="IPR056435">
    <property type="entry name" value="DPOD/Z_N"/>
</dbReference>
<dbReference type="InterPro" id="IPR012337">
    <property type="entry name" value="RNaseH-like_sf"/>
</dbReference>
<evidence type="ECO:0000256" key="18">
    <source>
        <dbReference type="ARBA" id="ARBA00049244"/>
    </source>
</evidence>
<dbReference type="InterPro" id="IPR006133">
    <property type="entry name" value="DNA-dir_DNA_pol_B_exonuc"/>
</dbReference>
<dbReference type="Pfam" id="PF00136">
    <property type="entry name" value="DNA_pol_B"/>
    <property type="match status" value="1"/>
</dbReference>
<keyword evidence="17 20" id="KW-0539">Nucleus</keyword>
<gene>
    <name evidence="26" type="ORF">FA15DRAFT_607802</name>
</gene>
<dbReference type="InterPro" id="IPR042087">
    <property type="entry name" value="DNA_pol_B_thumb"/>
</dbReference>
<keyword evidence="27" id="KW-1185">Reference proteome</keyword>
<feature type="compositionally biased region" description="Acidic residues" evidence="21">
    <location>
        <begin position="415"/>
        <end position="424"/>
    </location>
</feature>
<evidence type="ECO:0000256" key="6">
    <source>
        <dbReference type="ARBA" id="ARBA00022695"/>
    </source>
</evidence>
<dbReference type="Gene3D" id="3.30.420.10">
    <property type="entry name" value="Ribonuclease H-like superfamily/Ribonuclease H"/>
    <property type="match status" value="1"/>
</dbReference>
<evidence type="ECO:0000256" key="17">
    <source>
        <dbReference type="ARBA" id="ARBA00023242"/>
    </source>
</evidence>
<dbReference type="SUPFAM" id="SSF56672">
    <property type="entry name" value="DNA/RNA polymerases"/>
    <property type="match status" value="1"/>
</dbReference>
<evidence type="ECO:0000313" key="26">
    <source>
        <dbReference type="EMBL" id="TFK30449.1"/>
    </source>
</evidence>
<dbReference type="Gene3D" id="1.10.132.60">
    <property type="entry name" value="DNA polymerase family B, C-terminal domain"/>
    <property type="match status" value="1"/>
</dbReference>
<evidence type="ECO:0000256" key="4">
    <source>
        <dbReference type="ARBA" id="ARBA00022485"/>
    </source>
</evidence>
<feature type="compositionally biased region" description="Polar residues" evidence="21">
    <location>
        <begin position="478"/>
        <end position="489"/>
    </location>
</feature>
<dbReference type="STRING" id="230819.A0A5C3LBK7"/>
<reference evidence="26 27" key="1">
    <citation type="journal article" date="2019" name="Nat. Ecol. Evol.">
        <title>Megaphylogeny resolves global patterns of mushroom evolution.</title>
        <authorList>
            <person name="Varga T."/>
            <person name="Krizsan K."/>
            <person name="Foldi C."/>
            <person name="Dima B."/>
            <person name="Sanchez-Garcia M."/>
            <person name="Sanchez-Ramirez S."/>
            <person name="Szollosi G.J."/>
            <person name="Szarkandi J.G."/>
            <person name="Papp V."/>
            <person name="Albert L."/>
            <person name="Andreopoulos W."/>
            <person name="Angelini C."/>
            <person name="Antonin V."/>
            <person name="Barry K.W."/>
            <person name="Bougher N.L."/>
            <person name="Buchanan P."/>
            <person name="Buyck B."/>
            <person name="Bense V."/>
            <person name="Catcheside P."/>
            <person name="Chovatia M."/>
            <person name="Cooper J."/>
            <person name="Damon W."/>
            <person name="Desjardin D."/>
            <person name="Finy P."/>
            <person name="Geml J."/>
            <person name="Haridas S."/>
            <person name="Hughes K."/>
            <person name="Justo A."/>
            <person name="Karasinski D."/>
            <person name="Kautmanova I."/>
            <person name="Kiss B."/>
            <person name="Kocsube S."/>
            <person name="Kotiranta H."/>
            <person name="LaButti K.M."/>
            <person name="Lechner B.E."/>
            <person name="Liimatainen K."/>
            <person name="Lipzen A."/>
            <person name="Lukacs Z."/>
            <person name="Mihaltcheva S."/>
            <person name="Morgado L.N."/>
            <person name="Niskanen T."/>
            <person name="Noordeloos M.E."/>
            <person name="Ohm R.A."/>
            <person name="Ortiz-Santana B."/>
            <person name="Ovrebo C."/>
            <person name="Racz N."/>
            <person name="Riley R."/>
            <person name="Savchenko A."/>
            <person name="Shiryaev A."/>
            <person name="Soop K."/>
            <person name="Spirin V."/>
            <person name="Szebenyi C."/>
            <person name="Tomsovsky M."/>
            <person name="Tulloss R.E."/>
            <person name="Uehling J."/>
            <person name="Grigoriev I.V."/>
            <person name="Vagvolgyi C."/>
            <person name="Papp T."/>
            <person name="Martin F.M."/>
            <person name="Miettinen O."/>
            <person name="Hibbett D.S."/>
            <person name="Nagy L.G."/>
        </authorList>
    </citation>
    <scope>NUCLEOTIDE SEQUENCE [LARGE SCALE GENOMIC DNA]</scope>
    <source>
        <strain evidence="26 27">CBS 121175</strain>
    </source>
</reference>
<dbReference type="Gene3D" id="1.10.287.690">
    <property type="entry name" value="Helix hairpin bin"/>
    <property type="match status" value="1"/>
</dbReference>
<evidence type="ECO:0000259" key="24">
    <source>
        <dbReference type="Pfam" id="PF14260"/>
    </source>
</evidence>
<feature type="region of interest" description="Disordered" evidence="21">
    <location>
        <begin position="1543"/>
        <end position="1579"/>
    </location>
</feature>
<dbReference type="PROSITE" id="PS00116">
    <property type="entry name" value="DNA_POLYMERASE_B"/>
    <property type="match status" value="1"/>
</dbReference>
<evidence type="ECO:0000256" key="9">
    <source>
        <dbReference type="ARBA" id="ARBA00022763"/>
    </source>
</evidence>